<keyword evidence="3" id="KW-1185">Reference proteome</keyword>
<evidence type="ECO:0000313" key="2">
    <source>
        <dbReference type="EMBL" id="CAK0789493.1"/>
    </source>
</evidence>
<sequence>MGYTPYGSQQPLWMAGGLSGIDNLNRRLYDYEQAAVMEEQEGSFVKKISAGAEAAERKLLGIKSKHDEKGKKNQRDGKRAPFRFLRMAKRLAMSEESESDEDSDSDHAGDEVTKWVKSLQARMGNPSGARKYAELEFVERLKEVVAAKHDITKKSLDDVLGDF</sequence>
<dbReference type="EMBL" id="CAUYUJ010000247">
    <property type="protein sequence ID" value="CAK0789493.1"/>
    <property type="molecule type" value="Genomic_DNA"/>
</dbReference>
<evidence type="ECO:0000256" key="1">
    <source>
        <dbReference type="SAM" id="MobiDB-lite"/>
    </source>
</evidence>
<accession>A0ABN9PH28</accession>
<feature type="non-terminal residue" evidence="2">
    <location>
        <position position="163"/>
    </location>
</feature>
<reference evidence="2" key="1">
    <citation type="submission" date="2023-10" db="EMBL/GenBank/DDBJ databases">
        <authorList>
            <person name="Chen Y."/>
            <person name="Shah S."/>
            <person name="Dougan E. K."/>
            <person name="Thang M."/>
            <person name="Chan C."/>
        </authorList>
    </citation>
    <scope>NUCLEOTIDE SEQUENCE [LARGE SCALE GENOMIC DNA]</scope>
</reference>
<feature type="region of interest" description="Disordered" evidence="1">
    <location>
        <begin position="60"/>
        <end position="79"/>
    </location>
</feature>
<name>A0ABN9PH28_9DINO</name>
<feature type="compositionally biased region" description="Acidic residues" evidence="1">
    <location>
        <begin position="95"/>
        <end position="104"/>
    </location>
</feature>
<gene>
    <name evidence="2" type="ORF">PCOR1329_LOCUS1043</name>
</gene>
<comment type="caution">
    <text evidence="2">The sequence shown here is derived from an EMBL/GenBank/DDBJ whole genome shotgun (WGS) entry which is preliminary data.</text>
</comment>
<feature type="region of interest" description="Disordered" evidence="1">
    <location>
        <begin position="91"/>
        <end position="112"/>
    </location>
</feature>
<proteinExistence type="predicted"/>
<protein>
    <submittedName>
        <fullName evidence="2">Uncharacterized protein</fullName>
    </submittedName>
</protein>
<organism evidence="2 3">
    <name type="scientific">Prorocentrum cordatum</name>
    <dbReference type="NCBI Taxonomy" id="2364126"/>
    <lineage>
        <taxon>Eukaryota</taxon>
        <taxon>Sar</taxon>
        <taxon>Alveolata</taxon>
        <taxon>Dinophyceae</taxon>
        <taxon>Prorocentrales</taxon>
        <taxon>Prorocentraceae</taxon>
        <taxon>Prorocentrum</taxon>
    </lineage>
</organism>
<evidence type="ECO:0000313" key="3">
    <source>
        <dbReference type="Proteomes" id="UP001189429"/>
    </source>
</evidence>
<dbReference type="Proteomes" id="UP001189429">
    <property type="component" value="Unassembled WGS sequence"/>
</dbReference>